<accession>A0A0D5NQM7</accession>
<dbReference type="PATRIC" id="fig|1126833.4.peg.1588"/>
<dbReference type="PANTHER" id="PTHR12277:SF81">
    <property type="entry name" value="PROTEIN ABHD13"/>
    <property type="match status" value="1"/>
</dbReference>
<dbReference type="AlphaFoldDB" id="A0A0D5NQM7"/>
<name>A0A0D5NQM7_9BACL</name>
<dbReference type="STRING" id="1126833.VN24_07240"/>
<dbReference type="SUPFAM" id="SSF53474">
    <property type="entry name" value="alpha/beta-Hydrolases"/>
    <property type="match status" value="1"/>
</dbReference>
<proteinExistence type="predicted"/>
<dbReference type="HOGENOM" id="CLU_029375_6_2_9"/>
<keyword evidence="1" id="KW-0812">Transmembrane</keyword>
<evidence type="ECO:0000256" key="1">
    <source>
        <dbReference type="SAM" id="Phobius"/>
    </source>
</evidence>
<keyword evidence="4" id="KW-1185">Reference proteome</keyword>
<reference evidence="4" key="2">
    <citation type="submission" date="2015-03" db="EMBL/GenBank/DDBJ databases">
        <title>Genome sequence of Paenibacillus beijingensis strain DSM 24997T.</title>
        <authorList>
            <person name="Kwak Y."/>
            <person name="Shin J.-H."/>
        </authorList>
    </citation>
    <scope>NUCLEOTIDE SEQUENCE [LARGE SCALE GENOMIC DNA]</scope>
    <source>
        <strain evidence="4">DSM 24997</strain>
    </source>
</reference>
<evidence type="ECO:0000259" key="2">
    <source>
        <dbReference type="Pfam" id="PF00561"/>
    </source>
</evidence>
<dbReference type="GO" id="GO:0016787">
    <property type="term" value="F:hydrolase activity"/>
    <property type="evidence" value="ECO:0007669"/>
    <property type="project" value="UniProtKB-KW"/>
</dbReference>
<keyword evidence="3" id="KW-0378">Hydrolase</keyword>
<dbReference type="PANTHER" id="PTHR12277">
    <property type="entry name" value="ALPHA/BETA HYDROLASE DOMAIN-CONTAINING PROTEIN"/>
    <property type="match status" value="1"/>
</dbReference>
<protein>
    <submittedName>
        <fullName evidence="3">Alpha/beta hydrolase</fullName>
    </submittedName>
</protein>
<dbReference type="EMBL" id="CP011058">
    <property type="protein sequence ID" value="AJY77576.1"/>
    <property type="molecule type" value="Genomic_DNA"/>
</dbReference>
<keyword evidence="1" id="KW-1133">Transmembrane helix</keyword>
<evidence type="ECO:0000313" key="3">
    <source>
        <dbReference type="EMBL" id="AJY77576.1"/>
    </source>
</evidence>
<keyword evidence="1" id="KW-0472">Membrane</keyword>
<dbReference type="KEGG" id="pbj:VN24_07240"/>
<evidence type="ECO:0000313" key="4">
    <source>
        <dbReference type="Proteomes" id="UP000032633"/>
    </source>
</evidence>
<dbReference type="Proteomes" id="UP000032633">
    <property type="component" value="Chromosome"/>
</dbReference>
<feature type="transmembrane region" description="Helical" evidence="1">
    <location>
        <begin position="20"/>
        <end position="44"/>
    </location>
</feature>
<reference evidence="3 4" key="1">
    <citation type="journal article" date="2015" name="J. Biotechnol.">
        <title>Complete genome sequence of Paenibacillus beijingensis 7188(T) (=DSM 24997(T)), a novel rhizobacterium from jujube garden soil.</title>
        <authorList>
            <person name="Kwak Y."/>
            <person name="Shin J.H."/>
        </authorList>
    </citation>
    <scope>NUCLEOTIDE SEQUENCE [LARGE SCALE GENOMIC DNA]</scope>
    <source>
        <strain evidence="3 4">DSM 24997</strain>
    </source>
</reference>
<feature type="domain" description="AB hydrolase-1" evidence="2">
    <location>
        <begin position="100"/>
        <end position="218"/>
    </location>
</feature>
<dbReference type="InterPro" id="IPR000073">
    <property type="entry name" value="AB_hydrolase_1"/>
</dbReference>
<organism evidence="3 4">
    <name type="scientific">Paenibacillus beijingensis</name>
    <dbReference type="NCBI Taxonomy" id="1126833"/>
    <lineage>
        <taxon>Bacteria</taxon>
        <taxon>Bacillati</taxon>
        <taxon>Bacillota</taxon>
        <taxon>Bacilli</taxon>
        <taxon>Bacillales</taxon>
        <taxon>Paenibacillaceae</taxon>
        <taxon>Paenibacillus</taxon>
    </lineage>
</organism>
<dbReference type="Gene3D" id="3.40.50.1820">
    <property type="entry name" value="alpha/beta hydrolase"/>
    <property type="match status" value="1"/>
</dbReference>
<gene>
    <name evidence="3" type="ORF">VN24_07240</name>
</gene>
<dbReference type="Pfam" id="PF00561">
    <property type="entry name" value="Abhydrolase_1"/>
    <property type="match status" value="1"/>
</dbReference>
<dbReference type="InterPro" id="IPR029058">
    <property type="entry name" value="AB_hydrolase_fold"/>
</dbReference>
<sequence>MPEGPAPATTRNFTRHKHAFVALMSALMALVVLTVVAFHGYIAWMVAYPYVAPLTSNPKLAKNLDYTDVTFPSMSGRTTVGGWYIPASKAGSGTKQSERTIVFSHGYGANREETWVPMYDLANLLHKLHYNVLMFDYGYASAKYKAPATGGYEESQQLLAAVKYARDHGSKEVVVWGFSMGAGTALQAALQTNQIDALVLDSLFLPSPDSLFENVRQIIDLPRFPSLPMIEKLLPLWTGVDFNKIPASSVQSTSYDIPIFIMHGTKDAKASYATAEAIASKQTNPLSREWIVNGGSHELLFREHPKEYIQRAALFLSQVNQSLDADNS</sequence>